<name>A0AA39QGT4_9AGAR</name>
<dbReference type="AlphaFoldDB" id="A0AA39QGT4"/>
<organism evidence="1 2">
    <name type="scientific">Armillaria luteobubalina</name>
    <dbReference type="NCBI Taxonomy" id="153913"/>
    <lineage>
        <taxon>Eukaryota</taxon>
        <taxon>Fungi</taxon>
        <taxon>Dikarya</taxon>
        <taxon>Basidiomycota</taxon>
        <taxon>Agaricomycotina</taxon>
        <taxon>Agaricomycetes</taxon>
        <taxon>Agaricomycetidae</taxon>
        <taxon>Agaricales</taxon>
        <taxon>Marasmiineae</taxon>
        <taxon>Physalacriaceae</taxon>
        <taxon>Armillaria</taxon>
    </lineage>
</organism>
<dbReference type="Proteomes" id="UP001175228">
    <property type="component" value="Unassembled WGS sequence"/>
</dbReference>
<comment type="caution">
    <text evidence="1">The sequence shown here is derived from an EMBL/GenBank/DDBJ whole genome shotgun (WGS) entry which is preliminary data.</text>
</comment>
<reference evidence="1" key="1">
    <citation type="submission" date="2023-06" db="EMBL/GenBank/DDBJ databases">
        <authorList>
            <consortium name="Lawrence Berkeley National Laboratory"/>
            <person name="Ahrendt S."/>
            <person name="Sahu N."/>
            <person name="Indic B."/>
            <person name="Wong-Bajracharya J."/>
            <person name="Merenyi Z."/>
            <person name="Ke H.-M."/>
            <person name="Monk M."/>
            <person name="Kocsube S."/>
            <person name="Drula E."/>
            <person name="Lipzen A."/>
            <person name="Balint B."/>
            <person name="Henrissat B."/>
            <person name="Andreopoulos B."/>
            <person name="Martin F.M."/>
            <person name="Harder C.B."/>
            <person name="Rigling D."/>
            <person name="Ford K.L."/>
            <person name="Foster G.D."/>
            <person name="Pangilinan J."/>
            <person name="Papanicolaou A."/>
            <person name="Barry K."/>
            <person name="LaButti K."/>
            <person name="Viragh M."/>
            <person name="Koriabine M."/>
            <person name="Yan M."/>
            <person name="Riley R."/>
            <person name="Champramary S."/>
            <person name="Plett K.L."/>
            <person name="Tsai I.J."/>
            <person name="Slot J."/>
            <person name="Sipos G."/>
            <person name="Plett J."/>
            <person name="Nagy L.G."/>
            <person name="Grigoriev I.V."/>
        </authorList>
    </citation>
    <scope>NUCLEOTIDE SEQUENCE</scope>
    <source>
        <strain evidence="1">HWK02</strain>
    </source>
</reference>
<evidence type="ECO:0000313" key="2">
    <source>
        <dbReference type="Proteomes" id="UP001175228"/>
    </source>
</evidence>
<evidence type="ECO:0000313" key="1">
    <source>
        <dbReference type="EMBL" id="KAK0501409.1"/>
    </source>
</evidence>
<protein>
    <submittedName>
        <fullName evidence="1">Uncharacterized protein</fullName>
    </submittedName>
</protein>
<keyword evidence="2" id="KW-1185">Reference proteome</keyword>
<sequence length="109" mass="12333">MKTFFLVVRSFVLTFNISTALKVSWSAARAVVRFTNHPALNVISVFISWQLLSLSRAASFEVMCVINAAMSSFDIWNFTAEAGIFSIRENDLKESNISRFPKIRFISFG</sequence>
<proteinExistence type="predicted"/>
<gene>
    <name evidence="1" type="ORF">EDD18DRAFT_735843</name>
</gene>
<accession>A0AA39QGT4</accession>
<dbReference type="EMBL" id="JAUEPU010000006">
    <property type="protein sequence ID" value="KAK0501409.1"/>
    <property type="molecule type" value="Genomic_DNA"/>
</dbReference>